<proteinExistence type="predicted"/>
<feature type="transmembrane region" description="Helical" evidence="1">
    <location>
        <begin position="6"/>
        <end position="22"/>
    </location>
</feature>
<sequence length="96" mass="11323">MTYVLAIRYAISWIFLALRFYLSKSDKDFWGWCFQEFSYKKSSGAQLTFLLANALSRRSFEDLEKCYFYFSPEISKKVPKALVEKANQFLMTGKVD</sequence>
<gene>
    <name evidence="2" type="ORF">G7Y85_06005</name>
</gene>
<evidence type="ECO:0000313" key="3">
    <source>
        <dbReference type="Proteomes" id="UP000472676"/>
    </source>
</evidence>
<accession>A0A6M2BQF1</accession>
<keyword evidence="1" id="KW-1133">Transmembrane helix</keyword>
<protein>
    <submittedName>
        <fullName evidence="2">Uncharacterized protein</fullName>
    </submittedName>
</protein>
<dbReference type="EMBL" id="JAAMOW010000002">
    <property type="protein sequence ID" value="NGY04309.1"/>
    <property type="molecule type" value="Genomic_DNA"/>
</dbReference>
<keyword evidence="1" id="KW-0472">Membrane</keyword>
<evidence type="ECO:0000313" key="2">
    <source>
        <dbReference type="EMBL" id="NGY04309.1"/>
    </source>
</evidence>
<organism evidence="2 3">
    <name type="scientific">Solimonas terrae</name>
    <dbReference type="NCBI Taxonomy" id="1396819"/>
    <lineage>
        <taxon>Bacteria</taxon>
        <taxon>Pseudomonadati</taxon>
        <taxon>Pseudomonadota</taxon>
        <taxon>Gammaproteobacteria</taxon>
        <taxon>Nevskiales</taxon>
        <taxon>Nevskiaceae</taxon>
        <taxon>Solimonas</taxon>
    </lineage>
</organism>
<dbReference type="Proteomes" id="UP000472676">
    <property type="component" value="Unassembled WGS sequence"/>
</dbReference>
<keyword evidence="3" id="KW-1185">Reference proteome</keyword>
<reference evidence="2 3" key="1">
    <citation type="journal article" date="2014" name="Int. J. Syst. Evol. Microbiol.">
        <title>Solimonas terrae sp. nov., isolated from soil.</title>
        <authorList>
            <person name="Kim S.J."/>
            <person name="Moon J.Y."/>
            <person name="Weon H.Y."/>
            <person name="Ahn J.H."/>
            <person name="Chen W.M."/>
            <person name="Kwon S.W."/>
        </authorList>
    </citation>
    <scope>NUCLEOTIDE SEQUENCE [LARGE SCALE GENOMIC DNA]</scope>
    <source>
        <strain evidence="2 3">KIS83-12</strain>
    </source>
</reference>
<comment type="caution">
    <text evidence="2">The sequence shown here is derived from an EMBL/GenBank/DDBJ whole genome shotgun (WGS) entry which is preliminary data.</text>
</comment>
<evidence type="ECO:0000256" key="1">
    <source>
        <dbReference type="SAM" id="Phobius"/>
    </source>
</evidence>
<name>A0A6M2BQF1_9GAMM</name>
<keyword evidence="1" id="KW-0812">Transmembrane</keyword>
<dbReference type="RefSeq" id="WP_166253269.1">
    <property type="nucleotide sequence ID" value="NZ_JAAMOW010000002.1"/>
</dbReference>
<dbReference type="AlphaFoldDB" id="A0A6M2BQF1"/>